<keyword evidence="5" id="KW-0804">Transcription</keyword>
<evidence type="ECO:0000256" key="7">
    <source>
        <dbReference type="SAM" id="Coils"/>
    </source>
</evidence>
<name>A0ABY9VWK2_9ACTN</name>
<dbReference type="SMART" id="SM01043">
    <property type="entry name" value="BTAD"/>
    <property type="match status" value="1"/>
</dbReference>
<keyword evidence="4 6" id="KW-0238">DNA-binding</keyword>
<dbReference type="InterPro" id="IPR005158">
    <property type="entry name" value="BTAD"/>
</dbReference>
<dbReference type="PANTHER" id="PTHR35807:SF1">
    <property type="entry name" value="TRANSCRIPTIONAL REGULATOR REDD"/>
    <property type="match status" value="1"/>
</dbReference>
<dbReference type="Gene3D" id="1.10.10.10">
    <property type="entry name" value="Winged helix-like DNA-binding domain superfamily/Winged helix DNA-binding domain"/>
    <property type="match status" value="1"/>
</dbReference>
<evidence type="ECO:0000256" key="3">
    <source>
        <dbReference type="ARBA" id="ARBA00023015"/>
    </source>
</evidence>
<feature type="domain" description="OmpR/PhoB-type" evidence="8">
    <location>
        <begin position="1"/>
        <end position="92"/>
    </location>
</feature>
<dbReference type="PROSITE" id="PS51755">
    <property type="entry name" value="OMPR_PHOB"/>
    <property type="match status" value="1"/>
</dbReference>
<evidence type="ECO:0000259" key="8">
    <source>
        <dbReference type="PROSITE" id="PS51755"/>
    </source>
</evidence>
<dbReference type="InterPro" id="IPR016032">
    <property type="entry name" value="Sig_transdc_resp-reg_C-effctor"/>
</dbReference>
<organism evidence="9 10">
    <name type="scientific">Streptomyces durocortorensis</name>
    <dbReference type="NCBI Taxonomy" id="2811104"/>
    <lineage>
        <taxon>Bacteria</taxon>
        <taxon>Bacillati</taxon>
        <taxon>Actinomycetota</taxon>
        <taxon>Actinomycetes</taxon>
        <taxon>Kitasatosporales</taxon>
        <taxon>Streptomycetaceae</taxon>
        <taxon>Streptomyces</taxon>
    </lineage>
</organism>
<keyword evidence="2" id="KW-0902">Two-component regulatory system</keyword>
<accession>A0ABY9VWK2</accession>
<keyword evidence="3" id="KW-0805">Transcription regulation</keyword>
<gene>
    <name evidence="9" type="ORF">RI138_14820</name>
</gene>
<keyword evidence="10" id="KW-1185">Reference proteome</keyword>
<dbReference type="InterPro" id="IPR036388">
    <property type="entry name" value="WH-like_DNA-bd_sf"/>
</dbReference>
<dbReference type="Pfam" id="PF03704">
    <property type="entry name" value="BTAD"/>
    <property type="match status" value="1"/>
</dbReference>
<proteinExistence type="inferred from homology"/>
<evidence type="ECO:0000256" key="4">
    <source>
        <dbReference type="ARBA" id="ARBA00023125"/>
    </source>
</evidence>
<dbReference type="Proteomes" id="UP001303236">
    <property type="component" value="Chromosome"/>
</dbReference>
<dbReference type="PANTHER" id="PTHR35807">
    <property type="entry name" value="TRANSCRIPTIONAL REGULATOR REDD-RELATED"/>
    <property type="match status" value="1"/>
</dbReference>
<dbReference type="SUPFAM" id="SSF48452">
    <property type="entry name" value="TPR-like"/>
    <property type="match status" value="1"/>
</dbReference>
<dbReference type="CDD" id="cd15831">
    <property type="entry name" value="BTAD"/>
    <property type="match status" value="1"/>
</dbReference>
<reference evidence="9 10" key="1">
    <citation type="submission" date="2023-09" db="EMBL/GenBank/DDBJ databases">
        <title>Genome completion map analysis of the actinomycetes C11-1.</title>
        <authorList>
            <person name="Qin P."/>
            <person name="Guan P."/>
        </authorList>
    </citation>
    <scope>NUCLEOTIDE SEQUENCE [LARGE SCALE GENOMIC DNA]</scope>
    <source>
        <strain evidence="9 10">C11-1</strain>
    </source>
</reference>
<feature type="DNA-binding region" description="OmpR/PhoB-type" evidence="6">
    <location>
        <begin position="1"/>
        <end position="92"/>
    </location>
</feature>
<dbReference type="SUPFAM" id="SSF46894">
    <property type="entry name" value="C-terminal effector domain of the bipartite response regulators"/>
    <property type="match status" value="1"/>
</dbReference>
<dbReference type="InterPro" id="IPR051677">
    <property type="entry name" value="AfsR-DnrI-RedD_regulator"/>
</dbReference>
<evidence type="ECO:0000256" key="1">
    <source>
        <dbReference type="ARBA" id="ARBA00005820"/>
    </source>
</evidence>
<dbReference type="InterPro" id="IPR011990">
    <property type="entry name" value="TPR-like_helical_dom_sf"/>
</dbReference>
<evidence type="ECO:0000256" key="6">
    <source>
        <dbReference type="PROSITE-ProRule" id="PRU01091"/>
    </source>
</evidence>
<evidence type="ECO:0000313" key="9">
    <source>
        <dbReference type="EMBL" id="WNF27998.1"/>
    </source>
</evidence>
<comment type="similarity">
    <text evidence="1">Belongs to the AfsR/DnrI/RedD regulatory family.</text>
</comment>
<sequence length="248" mass="27904">MLGTLTLIQGQEQHHVVSKRVRTVLALLSLPSGTPVLFEQLMEELWGERELENMRNALQANAVRLRKILAQLTGRRGDELLRTVSGGYLLDLPPDAVDAHRFLSLAARGSARVESDPAEAVRLLEAALNLWHGPALFGMYEGPRLQLEAAHLEEQRLCAREDLVAAKLGMGEERGVIAELRQLIAQHPGRERFSEQLMLALYRNGRQTEALDVFHHTREWLVKELGLDPGRNLYRLYQSILTQEAVLG</sequence>
<dbReference type="InterPro" id="IPR001867">
    <property type="entry name" value="OmpR/PhoB-type_DNA-bd"/>
</dbReference>
<evidence type="ECO:0000256" key="2">
    <source>
        <dbReference type="ARBA" id="ARBA00023012"/>
    </source>
</evidence>
<dbReference type="Gene3D" id="1.25.40.10">
    <property type="entry name" value="Tetratricopeptide repeat domain"/>
    <property type="match status" value="1"/>
</dbReference>
<dbReference type="EMBL" id="CP134500">
    <property type="protein sequence ID" value="WNF27998.1"/>
    <property type="molecule type" value="Genomic_DNA"/>
</dbReference>
<keyword evidence="7" id="KW-0175">Coiled coil</keyword>
<dbReference type="Pfam" id="PF00486">
    <property type="entry name" value="Trans_reg_C"/>
    <property type="match status" value="1"/>
</dbReference>
<evidence type="ECO:0000256" key="5">
    <source>
        <dbReference type="ARBA" id="ARBA00023163"/>
    </source>
</evidence>
<feature type="coiled-coil region" evidence="7">
    <location>
        <begin position="48"/>
        <end position="75"/>
    </location>
</feature>
<protein>
    <submittedName>
        <fullName evidence="9">AfsR/SARP family transcriptional regulator</fullName>
    </submittedName>
</protein>
<evidence type="ECO:0000313" key="10">
    <source>
        <dbReference type="Proteomes" id="UP001303236"/>
    </source>
</evidence>